<name>A0ACB9TRG8_HOLOL</name>
<evidence type="ECO:0000313" key="2">
    <source>
        <dbReference type="Proteomes" id="UP001056778"/>
    </source>
</evidence>
<accession>A0ACB9TRG8</accession>
<gene>
    <name evidence="1" type="ORF">MML48_1g00096</name>
</gene>
<protein>
    <submittedName>
        <fullName evidence="1">Uncharacterized protein</fullName>
    </submittedName>
</protein>
<dbReference type="Proteomes" id="UP001056778">
    <property type="component" value="Chromosome 1"/>
</dbReference>
<sequence>MSTKNYFDLSKQEDIDEIQRLIFEENEASDDVLAEDFGESDESDTDDRIEMRSVDSNTDHEISDDEEEIAEAETDDFLVRKDGTHWKKDPPKISKTRPHNVVTKLPGVEGQDARNAKTELECWNLFFTEIILNLLVQWTNQHIENVREKFGREKRLSTYKQSRN</sequence>
<dbReference type="EMBL" id="CM043015">
    <property type="protein sequence ID" value="KAI4469376.1"/>
    <property type="molecule type" value="Genomic_DNA"/>
</dbReference>
<organism evidence="1 2">
    <name type="scientific">Holotrichia oblita</name>
    <name type="common">Chafer beetle</name>
    <dbReference type="NCBI Taxonomy" id="644536"/>
    <lineage>
        <taxon>Eukaryota</taxon>
        <taxon>Metazoa</taxon>
        <taxon>Ecdysozoa</taxon>
        <taxon>Arthropoda</taxon>
        <taxon>Hexapoda</taxon>
        <taxon>Insecta</taxon>
        <taxon>Pterygota</taxon>
        <taxon>Neoptera</taxon>
        <taxon>Endopterygota</taxon>
        <taxon>Coleoptera</taxon>
        <taxon>Polyphaga</taxon>
        <taxon>Scarabaeiformia</taxon>
        <taxon>Scarabaeidae</taxon>
        <taxon>Melolonthinae</taxon>
        <taxon>Holotrichia</taxon>
    </lineage>
</organism>
<comment type="caution">
    <text evidence="1">The sequence shown here is derived from an EMBL/GenBank/DDBJ whole genome shotgun (WGS) entry which is preliminary data.</text>
</comment>
<keyword evidence="2" id="KW-1185">Reference proteome</keyword>
<proteinExistence type="predicted"/>
<reference evidence="1" key="1">
    <citation type="submission" date="2022-04" db="EMBL/GenBank/DDBJ databases">
        <title>Chromosome-scale genome assembly of Holotrichia oblita Faldermann.</title>
        <authorList>
            <person name="Rongchong L."/>
        </authorList>
    </citation>
    <scope>NUCLEOTIDE SEQUENCE</scope>
    <source>
        <strain evidence="1">81SQS9</strain>
    </source>
</reference>
<evidence type="ECO:0000313" key="1">
    <source>
        <dbReference type="EMBL" id="KAI4469376.1"/>
    </source>
</evidence>